<feature type="signal peptide" evidence="1">
    <location>
        <begin position="1"/>
        <end position="20"/>
    </location>
</feature>
<sequence>MKFFLATLLFSLAQVMTLSAQTTNEFLVKQLQYSHSVENWFAPVNVATEGLTAEKANWHDDSGNHSIAQLVSHLVFWNERLLKGIKGETVTDFSGDNDATFSEISEEEWIEMVKKLDQILTEIETESRKMEGKQLEGWSETLANIASHNAYHTGQIVYIRKQQGWWR</sequence>
<proteinExistence type="predicted"/>
<accession>A0A841MGR5</accession>
<evidence type="ECO:0000313" key="4">
    <source>
        <dbReference type="Proteomes" id="UP000588604"/>
    </source>
</evidence>
<dbReference type="InterPro" id="IPR034660">
    <property type="entry name" value="DinB/YfiT-like"/>
</dbReference>
<evidence type="ECO:0000256" key="1">
    <source>
        <dbReference type="SAM" id="SignalP"/>
    </source>
</evidence>
<evidence type="ECO:0000313" key="3">
    <source>
        <dbReference type="EMBL" id="MBB6324677.1"/>
    </source>
</evidence>
<dbReference type="InterPro" id="IPR024775">
    <property type="entry name" value="DinB-like"/>
</dbReference>
<dbReference type="EMBL" id="JACIJO010000001">
    <property type="protein sequence ID" value="MBB6324677.1"/>
    <property type="molecule type" value="Genomic_DNA"/>
</dbReference>
<evidence type="ECO:0000259" key="2">
    <source>
        <dbReference type="Pfam" id="PF12867"/>
    </source>
</evidence>
<feature type="chain" id="PRO_5032687243" evidence="1">
    <location>
        <begin position="21"/>
        <end position="167"/>
    </location>
</feature>
<gene>
    <name evidence="3" type="ORF">FHS59_000292</name>
</gene>
<dbReference type="Pfam" id="PF12867">
    <property type="entry name" value="DinB_2"/>
    <property type="match status" value="1"/>
</dbReference>
<dbReference type="SUPFAM" id="SSF109854">
    <property type="entry name" value="DinB/YfiT-like putative metalloenzymes"/>
    <property type="match status" value="1"/>
</dbReference>
<keyword evidence="1" id="KW-0732">Signal</keyword>
<name>A0A841MGR5_9BACT</name>
<dbReference type="Gene3D" id="1.20.120.450">
    <property type="entry name" value="dinb family like domain"/>
    <property type="match status" value="1"/>
</dbReference>
<keyword evidence="4" id="KW-1185">Reference proteome</keyword>
<reference evidence="3 4" key="1">
    <citation type="submission" date="2020-08" db="EMBL/GenBank/DDBJ databases">
        <title>Genomic Encyclopedia of Type Strains, Phase IV (KMG-IV): sequencing the most valuable type-strain genomes for metagenomic binning, comparative biology and taxonomic classification.</title>
        <authorList>
            <person name="Goeker M."/>
        </authorList>
    </citation>
    <scope>NUCLEOTIDE SEQUENCE [LARGE SCALE GENOMIC DNA]</scope>
    <source>
        <strain evidence="3 4">DSM 102044</strain>
    </source>
</reference>
<dbReference type="Proteomes" id="UP000588604">
    <property type="component" value="Unassembled WGS sequence"/>
</dbReference>
<feature type="domain" description="DinB-like" evidence="2">
    <location>
        <begin position="47"/>
        <end position="155"/>
    </location>
</feature>
<dbReference type="AlphaFoldDB" id="A0A841MGR5"/>
<dbReference type="RefSeq" id="WP_184492646.1">
    <property type="nucleotide sequence ID" value="NZ_JACIJO010000001.1"/>
</dbReference>
<protein>
    <submittedName>
        <fullName evidence="3">Putative damage-inducible protein DinB</fullName>
    </submittedName>
</protein>
<organism evidence="3 4">
    <name type="scientific">Algoriphagus iocasae</name>
    <dbReference type="NCBI Taxonomy" id="1836499"/>
    <lineage>
        <taxon>Bacteria</taxon>
        <taxon>Pseudomonadati</taxon>
        <taxon>Bacteroidota</taxon>
        <taxon>Cytophagia</taxon>
        <taxon>Cytophagales</taxon>
        <taxon>Cyclobacteriaceae</taxon>
        <taxon>Algoriphagus</taxon>
    </lineage>
</organism>
<comment type="caution">
    <text evidence="3">The sequence shown here is derived from an EMBL/GenBank/DDBJ whole genome shotgun (WGS) entry which is preliminary data.</text>
</comment>